<comment type="caution">
    <text evidence="1">The sequence shown here is derived from an EMBL/GenBank/DDBJ whole genome shotgun (WGS) entry which is preliminary data.</text>
</comment>
<accession>A0ACC3A2G9</accession>
<proteinExistence type="predicted"/>
<reference evidence="1" key="1">
    <citation type="submission" date="2022-10" db="EMBL/GenBank/DDBJ databases">
        <title>Culturing micro-colonial fungi from biological soil crusts in the Mojave desert and describing Neophaeococcomyces mojavensis, and introducing the new genera and species Taxawa tesnikishii.</title>
        <authorList>
            <person name="Kurbessoian T."/>
            <person name="Stajich J.E."/>
        </authorList>
    </citation>
    <scope>NUCLEOTIDE SEQUENCE</scope>
    <source>
        <strain evidence="1">JES_112</strain>
    </source>
</reference>
<keyword evidence="2" id="KW-1185">Reference proteome</keyword>
<gene>
    <name evidence="1" type="ORF">H2198_006617</name>
</gene>
<sequence>MAEPIGLASGLLTLAIFAFQSSIALYETIKGFQSHPKRVRDLIEELEALSGVLGPLSETIGASTDVDLSNLDLPLLRCGNACKEFEQELLKCLSRSGSNRTSFRDWAKLRYMGDDIDNFRRLLAGYKLTINIALTDANLRKSSITAENLETYRDLIKTTTDDLQAHLESIDEKLEAIFNQTMTESNPDVTELKLIKEERSSTQRCLQICDQLSEHINQIQLNTKRDASSPGPNDPDAIPEMVTDQGLQECRNSLAHTVARLERHMKDVMNQLVAKSKTAMTSEDEIANLARLREEWETARQSVDICSRADSYLKENVSKIDNYATGDAVQFMVSTNGKVLHGKNRGLGWRSRQVGGYMSDTAVIHLSRDMNGITIQKVGNDGPSSQDKTPPVPDEIEETGQSSEFGQRYGRGMSLNPKTTSDANMPSRGSAESGQK</sequence>
<protein>
    <submittedName>
        <fullName evidence="1">Uncharacterized protein</fullName>
    </submittedName>
</protein>
<dbReference type="EMBL" id="JAPDRQ010000124">
    <property type="protein sequence ID" value="KAJ9654319.1"/>
    <property type="molecule type" value="Genomic_DNA"/>
</dbReference>
<dbReference type="Proteomes" id="UP001172386">
    <property type="component" value="Unassembled WGS sequence"/>
</dbReference>
<evidence type="ECO:0000313" key="2">
    <source>
        <dbReference type="Proteomes" id="UP001172386"/>
    </source>
</evidence>
<evidence type="ECO:0000313" key="1">
    <source>
        <dbReference type="EMBL" id="KAJ9654319.1"/>
    </source>
</evidence>
<organism evidence="1 2">
    <name type="scientific">Neophaeococcomyces mojaviensis</name>
    <dbReference type="NCBI Taxonomy" id="3383035"/>
    <lineage>
        <taxon>Eukaryota</taxon>
        <taxon>Fungi</taxon>
        <taxon>Dikarya</taxon>
        <taxon>Ascomycota</taxon>
        <taxon>Pezizomycotina</taxon>
        <taxon>Eurotiomycetes</taxon>
        <taxon>Chaetothyriomycetidae</taxon>
        <taxon>Chaetothyriales</taxon>
        <taxon>Chaetothyriales incertae sedis</taxon>
        <taxon>Neophaeococcomyces</taxon>
    </lineage>
</organism>
<name>A0ACC3A2G9_9EURO</name>